<feature type="domain" description="RiboL-PSP-HEPN" evidence="1">
    <location>
        <begin position="16"/>
        <end position="205"/>
    </location>
</feature>
<dbReference type="AlphaFoldDB" id="A0A2U1SRI3"/>
<comment type="caution">
    <text evidence="2">The sequence shown here is derived from an EMBL/GenBank/DDBJ whole genome shotgun (WGS) entry which is preliminary data.</text>
</comment>
<dbReference type="InterPro" id="IPR041519">
    <property type="entry name" value="HEPN_RiboL-PSP"/>
</dbReference>
<proteinExistence type="predicted"/>
<evidence type="ECO:0000313" key="2">
    <source>
        <dbReference type="EMBL" id="PWB94215.1"/>
    </source>
</evidence>
<protein>
    <recommendedName>
        <fullName evidence="1">RiboL-PSP-HEPN domain-containing protein</fullName>
    </recommendedName>
</protein>
<dbReference type="RefSeq" id="WP_108916912.1">
    <property type="nucleotide sequence ID" value="NZ_BGJY01000012.1"/>
</dbReference>
<dbReference type="OrthoDB" id="4111339at2"/>
<organism evidence="2 3">
    <name type="scientific">Methylosinus sporium</name>
    <dbReference type="NCBI Taxonomy" id="428"/>
    <lineage>
        <taxon>Bacteria</taxon>
        <taxon>Pseudomonadati</taxon>
        <taxon>Pseudomonadota</taxon>
        <taxon>Alphaproteobacteria</taxon>
        <taxon>Hyphomicrobiales</taxon>
        <taxon>Methylocystaceae</taxon>
        <taxon>Methylosinus</taxon>
    </lineage>
</organism>
<dbReference type="Pfam" id="PF18735">
    <property type="entry name" value="HEPN_RiboL-PSP"/>
    <property type="match status" value="1"/>
</dbReference>
<accession>A0A2U1SRI3</accession>
<reference evidence="2 3" key="1">
    <citation type="journal article" date="2018" name="Appl. Microbiol. Biotechnol.">
        <title>Co-cultivation of the strictly anaerobic methanogen Methanosarcina barkeri with aerobic methanotrophs in an oxygen-limited membrane bioreactor.</title>
        <authorList>
            <person name="In 't Zandt M.H."/>
            <person name="van den Bosch T.J.M."/>
            <person name="Rijkers R."/>
            <person name="van Kessel M.A.H.J."/>
            <person name="Jetten M.S.M."/>
            <person name="Welte C.U."/>
        </authorList>
    </citation>
    <scope>NUCLEOTIDE SEQUENCE [LARGE SCALE GENOMIC DNA]</scope>
    <source>
        <strain evidence="2 3">DSM 17706</strain>
    </source>
</reference>
<gene>
    <name evidence="2" type="ORF">C5689_08865</name>
</gene>
<keyword evidence="3" id="KW-1185">Reference proteome</keyword>
<dbReference type="Proteomes" id="UP000245137">
    <property type="component" value="Unassembled WGS sequence"/>
</dbReference>
<evidence type="ECO:0000313" key="3">
    <source>
        <dbReference type="Proteomes" id="UP000245137"/>
    </source>
</evidence>
<dbReference type="EMBL" id="PUIV01000010">
    <property type="protein sequence ID" value="PWB94215.1"/>
    <property type="molecule type" value="Genomic_DNA"/>
</dbReference>
<sequence length="221" mass="25597">MSKPYSEADFSTQITEDRSWRLRELSDLKTAIIRADDNLRRVLLRAMITICYAHWEGYVRFAARKYLEHVALRKLQYGDLDRQFLRNYFLPRLAALSTSKKSITERCALVDEILSSSDRRFSRVNDDLINTKANLNFDVFTDICLVCCVPTESFAEKATFLDLILLKRRNEIAHGEETFGAIEDLDELTNETVAMMRAFGDALENHVYLKDYKTVLGVFES</sequence>
<evidence type="ECO:0000259" key="1">
    <source>
        <dbReference type="Pfam" id="PF18735"/>
    </source>
</evidence>
<name>A0A2U1SRI3_METSR</name>